<evidence type="ECO:0000313" key="3">
    <source>
        <dbReference type="EMBL" id="SDX33727.1"/>
    </source>
</evidence>
<dbReference type="STRING" id="589385.SAMN05421504_1021078"/>
<dbReference type="Proteomes" id="UP000199515">
    <property type="component" value="Unassembled WGS sequence"/>
</dbReference>
<protein>
    <submittedName>
        <fullName evidence="3">PH domain-containing protein</fullName>
    </submittedName>
</protein>
<proteinExistence type="predicted"/>
<dbReference type="InterPro" id="IPR019692">
    <property type="entry name" value="CFP-6_PH"/>
</dbReference>
<organism evidence="3 4">
    <name type="scientific">Amycolatopsis xylanica</name>
    <dbReference type="NCBI Taxonomy" id="589385"/>
    <lineage>
        <taxon>Bacteria</taxon>
        <taxon>Bacillati</taxon>
        <taxon>Actinomycetota</taxon>
        <taxon>Actinomycetes</taxon>
        <taxon>Pseudonocardiales</taxon>
        <taxon>Pseudonocardiaceae</taxon>
        <taxon>Amycolatopsis</taxon>
    </lineage>
</organism>
<name>A0A1H3AVN3_9PSEU</name>
<evidence type="ECO:0000259" key="2">
    <source>
        <dbReference type="Pfam" id="PF10756"/>
    </source>
</evidence>
<keyword evidence="4" id="KW-1185">Reference proteome</keyword>
<evidence type="ECO:0000313" key="4">
    <source>
        <dbReference type="Proteomes" id="UP000199515"/>
    </source>
</evidence>
<evidence type="ECO:0000256" key="1">
    <source>
        <dbReference type="SAM" id="Phobius"/>
    </source>
</evidence>
<gene>
    <name evidence="3" type="ORF">SAMN05421504_1021078</name>
</gene>
<accession>A0A1H3AVN3</accession>
<reference evidence="3 4" key="1">
    <citation type="submission" date="2016-10" db="EMBL/GenBank/DDBJ databases">
        <authorList>
            <person name="de Groot N.N."/>
        </authorList>
    </citation>
    <scope>NUCLEOTIDE SEQUENCE [LARGE SCALE GENOMIC DNA]</scope>
    <source>
        <strain evidence="3 4">CPCC 202699</strain>
    </source>
</reference>
<keyword evidence="1" id="KW-0812">Transmembrane</keyword>
<dbReference type="Pfam" id="PF10756">
    <property type="entry name" value="bPH_6"/>
    <property type="match status" value="1"/>
</dbReference>
<dbReference type="AlphaFoldDB" id="A0A1H3AVN3"/>
<feature type="transmembrane region" description="Helical" evidence="1">
    <location>
        <begin position="41"/>
        <end position="61"/>
    </location>
</feature>
<dbReference type="EMBL" id="FNON01000002">
    <property type="protein sequence ID" value="SDX33727.1"/>
    <property type="molecule type" value="Genomic_DNA"/>
</dbReference>
<sequence length="138" mass="14567">MDNSPASWAPAPAVLAVAWLITALASVGTITTAVGGDPRGAILFGLVTLVAGAFALHSTLVRPRLSADSRGIRAKTLTGSVLLPWGITRVRLRTTRRLGRDGVTLEIEAEDRLLVFGRMDLGEDPRDVLDVLSALRAG</sequence>
<keyword evidence="1" id="KW-0472">Membrane</keyword>
<keyword evidence="1" id="KW-1133">Transmembrane helix</keyword>
<feature type="domain" description="Low molecular weight protein antigen 6 PH" evidence="2">
    <location>
        <begin position="62"/>
        <end position="136"/>
    </location>
</feature>